<feature type="compositionally biased region" description="Basic and acidic residues" evidence="1">
    <location>
        <begin position="46"/>
        <end position="57"/>
    </location>
</feature>
<organism evidence="2 3">
    <name type="scientific">Nonomuraea antimicrobica</name>
    <dbReference type="NCBI Taxonomy" id="561173"/>
    <lineage>
        <taxon>Bacteria</taxon>
        <taxon>Bacillati</taxon>
        <taxon>Actinomycetota</taxon>
        <taxon>Actinomycetes</taxon>
        <taxon>Streptosporangiales</taxon>
        <taxon>Streptosporangiaceae</taxon>
        <taxon>Nonomuraea</taxon>
    </lineage>
</organism>
<dbReference type="EMBL" id="BAAAZP010000019">
    <property type="protein sequence ID" value="GAA3651998.1"/>
    <property type="molecule type" value="Genomic_DNA"/>
</dbReference>
<comment type="caution">
    <text evidence="2">The sequence shown here is derived from an EMBL/GenBank/DDBJ whole genome shotgun (WGS) entry which is preliminary data.</text>
</comment>
<evidence type="ECO:0000313" key="3">
    <source>
        <dbReference type="Proteomes" id="UP001500902"/>
    </source>
</evidence>
<evidence type="ECO:0000256" key="1">
    <source>
        <dbReference type="SAM" id="MobiDB-lite"/>
    </source>
</evidence>
<protein>
    <submittedName>
        <fullName evidence="2">Uncharacterized protein</fullName>
    </submittedName>
</protein>
<proteinExistence type="predicted"/>
<sequence length="92" mass="9761">MVGGLRRNPVSKGMPPLVAQDDAELARGGRHRDLRPGQPGVRRRAVGRDPSRGRTELGQDVGGKLVARGQPRIPAGATVLLGNGVRDAQQPR</sequence>
<gene>
    <name evidence="2" type="ORF">GCM10022224_013580</name>
</gene>
<keyword evidence="3" id="KW-1185">Reference proteome</keyword>
<reference evidence="3" key="1">
    <citation type="journal article" date="2019" name="Int. J. Syst. Evol. Microbiol.">
        <title>The Global Catalogue of Microorganisms (GCM) 10K type strain sequencing project: providing services to taxonomists for standard genome sequencing and annotation.</title>
        <authorList>
            <consortium name="The Broad Institute Genomics Platform"/>
            <consortium name="The Broad Institute Genome Sequencing Center for Infectious Disease"/>
            <person name="Wu L."/>
            <person name="Ma J."/>
        </authorList>
    </citation>
    <scope>NUCLEOTIDE SEQUENCE [LARGE SCALE GENOMIC DNA]</scope>
    <source>
        <strain evidence="3">JCM 16904</strain>
    </source>
</reference>
<feature type="region of interest" description="Disordered" evidence="1">
    <location>
        <begin position="23"/>
        <end position="59"/>
    </location>
</feature>
<accession>A0ABP7B982</accession>
<evidence type="ECO:0000313" key="2">
    <source>
        <dbReference type="EMBL" id="GAA3651998.1"/>
    </source>
</evidence>
<dbReference type="Proteomes" id="UP001500902">
    <property type="component" value="Unassembled WGS sequence"/>
</dbReference>
<name>A0ABP7B982_9ACTN</name>